<evidence type="ECO:0000313" key="2">
    <source>
        <dbReference type="EMBL" id="MPC57004.1"/>
    </source>
</evidence>
<feature type="compositionally biased region" description="Basic and acidic residues" evidence="1">
    <location>
        <begin position="99"/>
        <end position="120"/>
    </location>
</feature>
<feature type="compositionally biased region" description="Basic and acidic residues" evidence="1">
    <location>
        <begin position="50"/>
        <end position="78"/>
    </location>
</feature>
<evidence type="ECO:0000313" key="3">
    <source>
        <dbReference type="Proteomes" id="UP000324222"/>
    </source>
</evidence>
<accession>A0A5B7GKE8</accession>
<keyword evidence="3" id="KW-1185">Reference proteome</keyword>
<dbReference type="Proteomes" id="UP000324222">
    <property type="component" value="Unassembled WGS sequence"/>
</dbReference>
<gene>
    <name evidence="2" type="ORF">E2C01_050972</name>
</gene>
<organism evidence="2 3">
    <name type="scientific">Portunus trituberculatus</name>
    <name type="common">Swimming crab</name>
    <name type="synonym">Neptunus trituberculatus</name>
    <dbReference type="NCBI Taxonomy" id="210409"/>
    <lineage>
        <taxon>Eukaryota</taxon>
        <taxon>Metazoa</taxon>
        <taxon>Ecdysozoa</taxon>
        <taxon>Arthropoda</taxon>
        <taxon>Crustacea</taxon>
        <taxon>Multicrustacea</taxon>
        <taxon>Malacostraca</taxon>
        <taxon>Eumalacostraca</taxon>
        <taxon>Eucarida</taxon>
        <taxon>Decapoda</taxon>
        <taxon>Pleocyemata</taxon>
        <taxon>Brachyura</taxon>
        <taxon>Eubrachyura</taxon>
        <taxon>Portunoidea</taxon>
        <taxon>Portunidae</taxon>
        <taxon>Portuninae</taxon>
        <taxon>Portunus</taxon>
    </lineage>
</organism>
<reference evidence="2 3" key="1">
    <citation type="submission" date="2019-05" db="EMBL/GenBank/DDBJ databases">
        <title>Another draft genome of Portunus trituberculatus and its Hox gene families provides insights of decapod evolution.</title>
        <authorList>
            <person name="Jeong J.-H."/>
            <person name="Song I."/>
            <person name="Kim S."/>
            <person name="Choi T."/>
            <person name="Kim D."/>
            <person name="Ryu S."/>
            <person name="Kim W."/>
        </authorList>
    </citation>
    <scope>NUCLEOTIDE SEQUENCE [LARGE SCALE GENOMIC DNA]</scope>
    <source>
        <tissue evidence="2">Muscle</tissue>
    </source>
</reference>
<protein>
    <submittedName>
        <fullName evidence="2">Uncharacterized protein</fullName>
    </submittedName>
</protein>
<evidence type="ECO:0000256" key="1">
    <source>
        <dbReference type="SAM" id="MobiDB-lite"/>
    </source>
</evidence>
<proteinExistence type="predicted"/>
<dbReference type="EMBL" id="VSRR010014426">
    <property type="protein sequence ID" value="MPC57004.1"/>
    <property type="molecule type" value="Genomic_DNA"/>
</dbReference>
<dbReference type="AlphaFoldDB" id="A0A5B7GKE8"/>
<sequence>MYVCILQSALSRYLTEGLSCLPARGARQSQAVVTNDLQPPWGSCGSLTEEGGRWERRREEGRKGRREGGSQEQVRERMNYLTMRYTEGLRQGEVGTRGSTEEKIDERGEGGGRRNEVEQK</sequence>
<feature type="region of interest" description="Disordered" evidence="1">
    <location>
        <begin position="37"/>
        <end position="120"/>
    </location>
</feature>
<name>A0A5B7GKE8_PORTR</name>
<comment type="caution">
    <text evidence="2">The sequence shown here is derived from an EMBL/GenBank/DDBJ whole genome shotgun (WGS) entry which is preliminary data.</text>
</comment>